<dbReference type="InterPro" id="IPR001479">
    <property type="entry name" value="Quinoprotein_DH_CS"/>
</dbReference>
<evidence type="ECO:0000313" key="17">
    <source>
        <dbReference type="Proteomes" id="UP000094487"/>
    </source>
</evidence>
<keyword evidence="9 13" id="KW-1015">Disulfide bond</keyword>
<accession>A0A1E3LRC9</accession>
<dbReference type="GO" id="GO:0016614">
    <property type="term" value="F:oxidoreductase activity, acting on CH-OH group of donors"/>
    <property type="evidence" value="ECO:0007669"/>
    <property type="project" value="InterPro"/>
</dbReference>
<feature type="binding site" evidence="12">
    <location>
        <position position="278"/>
    </location>
    <ligand>
        <name>Ca(2+)</name>
        <dbReference type="ChEBI" id="CHEBI:29108"/>
    </ligand>
</feature>
<dbReference type="GO" id="GO:0020037">
    <property type="term" value="F:heme binding"/>
    <property type="evidence" value="ECO:0007669"/>
    <property type="project" value="InterPro"/>
</dbReference>
<dbReference type="GO" id="GO:0005509">
    <property type="term" value="F:calcium ion binding"/>
    <property type="evidence" value="ECO:0007669"/>
    <property type="project" value="InterPro"/>
</dbReference>
<evidence type="ECO:0000256" key="4">
    <source>
        <dbReference type="ARBA" id="ARBA00022729"/>
    </source>
</evidence>
<feature type="binding site" evidence="12">
    <location>
        <position position="202"/>
    </location>
    <ligand>
        <name>Ca(2+)</name>
        <dbReference type="ChEBI" id="CHEBI:29108"/>
    </ligand>
</feature>
<dbReference type="PROSITE" id="PS00364">
    <property type="entry name" value="BACTERIAL_PQQ_2"/>
    <property type="match status" value="1"/>
</dbReference>
<evidence type="ECO:0000256" key="13">
    <source>
        <dbReference type="PIRSR" id="PIRSR617512-4"/>
    </source>
</evidence>
<dbReference type="Pfam" id="PF01011">
    <property type="entry name" value="PQQ"/>
    <property type="match status" value="2"/>
</dbReference>
<organism evidence="16 17">
    <name type="scientific">Sphingomonas turrisvirgatae</name>
    <dbReference type="NCBI Taxonomy" id="1888892"/>
    <lineage>
        <taxon>Bacteria</taxon>
        <taxon>Pseudomonadati</taxon>
        <taxon>Pseudomonadota</taxon>
        <taxon>Alphaproteobacteria</taxon>
        <taxon>Sphingomonadales</taxon>
        <taxon>Sphingomonadaceae</taxon>
        <taxon>Sphingomonas</taxon>
    </lineage>
</organism>
<feature type="binding site" evidence="12">
    <location>
        <position position="323"/>
    </location>
    <ligand>
        <name>Ca(2+)</name>
        <dbReference type="ChEBI" id="CHEBI:29108"/>
    </ligand>
</feature>
<dbReference type="GO" id="GO:0030288">
    <property type="term" value="C:outer membrane-bounded periplasmic space"/>
    <property type="evidence" value="ECO:0007669"/>
    <property type="project" value="InterPro"/>
</dbReference>
<evidence type="ECO:0000256" key="8">
    <source>
        <dbReference type="ARBA" id="ARBA00023004"/>
    </source>
</evidence>
<dbReference type="RefSeq" id="WP_069321885.1">
    <property type="nucleotide sequence ID" value="NZ_MDDS01000075.1"/>
</dbReference>
<dbReference type="GO" id="GO:0009055">
    <property type="term" value="F:electron transfer activity"/>
    <property type="evidence" value="ECO:0007669"/>
    <property type="project" value="InterPro"/>
</dbReference>
<sequence>MSSVRRFLMLLACLPLAAQGVSQTAPKPARGVDHARLKSADRTPGEWMAPGRTYGEQRFSPLDQINADNAAKLGLAWFADIKVDRGVEASPLMIDGVLYNIEPWNVTVAYDATTGRELWRFDPKVDREKGRLACCDIVTRGLAAWRDKVIIATLDGRLIAIDAKSGKQAWSVDTLEPVWPYTITGAPRVFDGKVIIGNAGAEGAARGYVTTYDAETGKQLWRFYTVPGDPAKPQADKAMDMAAKTWTGEWWRRGGGGTVWDSIVYDPELDLVYIGVGNGGPWPQAYRSPGGGDNLFLSSIVALRAKTGEYVWHYQTTPGEQWDYTATQSMILADLTIEGRKRKVLMQAPKNGFFYVLDRATGKLISAEPYVTMNWASGIDKATGRPIENPEARYGEVPVLITPGPGGGHNWHPMAYSPQTGLAYFPVSEMYMAFSINPAFKQTPGNMSQLGISTTGYDLTRKAAADYAAKNNRYWLTAWDPVAQKERWRVPYPLRGSGGILATAGNLVFQGTIHGTLAAYRADTGAKVWDMPVNQVPIAAPISYMIDGVQYIAVNAGWGGGLGHAASAKAFSFALASPRLLVFKLGGTAKLPAMANAAVELERPADTTADAAVIARGEQLYAQNCASCHAERARGGVKDLRRMSRATHAEFKDIVLKGTRMEKGMVSFADVLSEGDTDAVHAYLIRRTNEDWEELSKGD</sequence>
<dbReference type="Gene3D" id="1.10.760.10">
    <property type="entry name" value="Cytochrome c-like domain"/>
    <property type="match status" value="1"/>
</dbReference>
<evidence type="ECO:0000256" key="3">
    <source>
        <dbReference type="ARBA" id="ARBA00022723"/>
    </source>
</evidence>
<dbReference type="SUPFAM" id="SSF50998">
    <property type="entry name" value="Quinoprotein alcohol dehydrogenase-like"/>
    <property type="match status" value="1"/>
</dbReference>
<evidence type="ECO:0000256" key="10">
    <source>
        <dbReference type="PIRSR" id="PIRSR617512-1"/>
    </source>
</evidence>
<dbReference type="AlphaFoldDB" id="A0A1E3LRC9"/>
<dbReference type="InterPro" id="IPR018391">
    <property type="entry name" value="PQQ_b-propeller_rpt"/>
</dbReference>
<dbReference type="PROSITE" id="PS51007">
    <property type="entry name" value="CYTC"/>
    <property type="match status" value="1"/>
</dbReference>
<evidence type="ECO:0000313" key="16">
    <source>
        <dbReference type="EMBL" id="ODP36316.1"/>
    </source>
</evidence>
<dbReference type="NCBIfam" id="TIGR03075">
    <property type="entry name" value="PQQ_enz_alc_DH"/>
    <property type="match status" value="1"/>
</dbReference>
<name>A0A1E3LRC9_9SPHN</name>
<evidence type="ECO:0000256" key="11">
    <source>
        <dbReference type="PIRSR" id="PIRSR617512-2"/>
    </source>
</evidence>
<dbReference type="SMART" id="SM00564">
    <property type="entry name" value="PQQ"/>
    <property type="match status" value="3"/>
</dbReference>
<feature type="binding site" description="covalent" evidence="11">
    <location>
        <position position="628"/>
    </location>
    <ligand>
        <name>heme c</name>
        <dbReference type="ChEBI" id="CHEBI:61717"/>
    </ligand>
</feature>
<feature type="binding site" description="covalent" evidence="11">
    <location>
        <position position="625"/>
    </location>
    <ligand>
        <name>heme c</name>
        <dbReference type="ChEBI" id="CHEBI:61717"/>
    </ligand>
</feature>
<feature type="binding site" evidence="11">
    <location>
        <begin position="410"/>
        <end position="411"/>
    </location>
    <ligand>
        <name>pyrroloquinoline quinone</name>
        <dbReference type="ChEBI" id="CHEBI:58442"/>
    </ligand>
</feature>
<dbReference type="EMBL" id="MDDS01000075">
    <property type="protein sequence ID" value="ODP36316.1"/>
    <property type="molecule type" value="Genomic_DNA"/>
</dbReference>
<feature type="binding site" evidence="11">
    <location>
        <position position="350"/>
    </location>
    <ligand>
        <name>pyrroloquinoline quinone</name>
        <dbReference type="ChEBI" id="CHEBI:58442"/>
    </ligand>
</feature>
<dbReference type="InterPro" id="IPR011047">
    <property type="entry name" value="Quinoprotein_ADH-like_sf"/>
</dbReference>
<gene>
    <name evidence="16" type="ORF">BFL28_06375</name>
</gene>
<dbReference type="PANTHER" id="PTHR32303">
    <property type="entry name" value="QUINOPROTEIN ALCOHOL DEHYDROGENASE (CYTOCHROME C)"/>
    <property type="match status" value="1"/>
</dbReference>
<comment type="similarity">
    <text evidence="1">Belongs to the bacterial PQQ dehydrogenase family.</text>
</comment>
<feature type="domain" description="Cytochrome c" evidence="15">
    <location>
        <begin position="612"/>
        <end position="688"/>
    </location>
</feature>
<dbReference type="Pfam" id="PF13442">
    <property type="entry name" value="Cytochrome_CBB3"/>
    <property type="match status" value="1"/>
</dbReference>
<feature type="binding site" evidence="11">
    <location>
        <begin position="200"/>
        <end position="201"/>
    </location>
    <ligand>
        <name>pyrroloquinoline quinone</name>
        <dbReference type="ChEBI" id="CHEBI:58442"/>
    </ligand>
</feature>
<comment type="cofactor">
    <cofactor evidence="12">
        <name>Ca(2+)</name>
        <dbReference type="ChEBI" id="CHEBI:29108"/>
    </cofactor>
    <text evidence="12">Binds 1 Ca(2+) ion per subunit.</text>
</comment>
<comment type="caution">
    <text evidence="16">The sequence shown here is derived from an EMBL/GenBank/DDBJ whole genome shotgun (WGS) entry which is preliminary data.</text>
</comment>
<protein>
    <submittedName>
        <fullName evidence="16">Quinohemoprotein alcohol dehydrogenase</fullName>
    </submittedName>
</protein>
<feature type="signal peptide" evidence="14">
    <location>
        <begin position="1"/>
        <end position="17"/>
    </location>
</feature>
<evidence type="ECO:0000256" key="9">
    <source>
        <dbReference type="ARBA" id="ARBA00023157"/>
    </source>
</evidence>
<dbReference type="STRING" id="1888892.BFL28_06375"/>
<dbReference type="InterPro" id="IPR036909">
    <property type="entry name" value="Cyt_c-like_dom_sf"/>
</dbReference>
<feature type="binding site" evidence="11">
    <location>
        <position position="184"/>
    </location>
    <ligand>
        <name>pyrroloquinoline quinone</name>
        <dbReference type="ChEBI" id="CHEBI:58442"/>
    </ligand>
</feature>
<dbReference type="Proteomes" id="UP000094487">
    <property type="component" value="Unassembled WGS sequence"/>
</dbReference>
<keyword evidence="17" id="KW-1185">Reference proteome</keyword>
<keyword evidence="6 11" id="KW-0634">PQQ</keyword>
<keyword evidence="7" id="KW-0560">Oxidoreductase</keyword>
<keyword evidence="8 12" id="KW-0408">Iron</keyword>
<feature type="binding site" evidence="11">
    <location>
        <position position="88"/>
    </location>
    <ligand>
        <name>pyrroloquinoline quinone</name>
        <dbReference type="ChEBI" id="CHEBI:58442"/>
    </ligand>
</feature>
<feature type="binding site" description="axial binding residue" evidence="12">
    <location>
        <position position="665"/>
    </location>
    <ligand>
        <name>heme c</name>
        <dbReference type="ChEBI" id="CHEBI:61717"/>
    </ligand>
    <ligandPart>
        <name>Fe</name>
        <dbReference type="ChEBI" id="CHEBI:18248"/>
    </ligandPart>
</feature>
<dbReference type="SUPFAM" id="SSF46626">
    <property type="entry name" value="Cytochrome c"/>
    <property type="match status" value="1"/>
</dbReference>
<dbReference type="InterPro" id="IPR017512">
    <property type="entry name" value="PQQ_MeOH/EtOH_DH"/>
</dbReference>
<keyword evidence="4 14" id="KW-0732">Signal</keyword>
<proteinExistence type="inferred from homology"/>
<dbReference type="InterPro" id="IPR009056">
    <property type="entry name" value="Cyt_c-like_dom"/>
</dbReference>
<feature type="binding site" evidence="11">
    <location>
        <position position="140"/>
    </location>
    <ligand>
        <name>pyrroloquinoline quinone</name>
        <dbReference type="ChEBI" id="CHEBI:58442"/>
    </ligand>
</feature>
<dbReference type="InterPro" id="IPR002372">
    <property type="entry name" value="PQQ_rpt_dom"/>
</dbReference>
<evidence type="ECO:0000256" key="6">
    <source>
        <dbReference type="ARBA" id="ARBA00022891"/>
    </source>
</evidence>
<feature type="disulfide bond" evidence="13">
    <location>
        <begin position="134"/>
        <end position="135"/>
    </location>
</feature>
<evidence type="ECO:0000256" key="7">
    <source>
        <dbReference type="ARBA" id="ARBA00023002"/>
    </source>
</evidence>
<evidence type="ECO:0000256" key="14">
    <source>
        <dbReference type="SAM" id="SignalP"/>
    </source>
</evidence>
<feature type="binding site" evidence="11">
    <location>
        <position position="258"/>
    </location>
    <ligand>
        <name>pyrroloquinoline quinone</name>
        <dbReference type="ChEBI" id="CHEBI:58442"/>
    </ligand>
</feature>
<evidence type="ECO:0000256" key="2">
    <source>
        <dbReference type="ARBA" id="ARBA00022617"/>
    </source>
</evidence>
<dbReference type="OrthoDB" id="9794322at2"/>
<reference evidence="16 17" key="1">
    <citation type="submission" date="2016-08" db="EMBL/GenBank/DDBJ databases">
        <title>Draft genome of the agarase producing Sphingomonas sp. MCT13.</title>
        <authorList>
            <person name="D'Andrea M.M."/>
            <person name="Rossolini G.M."/>
            <person name="Thaller M.C."/>
        </authorList>
    </citation>
    <scope>NUCLEOTIDE SEQUENCE [LARGE SCALE GENOMIC DNA]</scope>
    <source>
        <strain evidence="16 17">MCT13</strain>
    </source>
</reference>
<evidence type="ECO:0000259" key="15">
    <source>
        <dbReference type="PROSITE" id="PS51007"/>
    </source>
</evidence>
<keyword evidence="3 12" id="KW-0479">Metal-binding</keyword>
<keyword evidence="5 12" id="KW-0106">Calcium</keyword>
<dbReference type="CDD" id="cd10279">
    <property type="entry name" value="PQQ_ADH_II"/>
    <property type="match status" value="1"/>
</dbReference>
<feature type="chain" id="PRO_5009131917" evidence="14">
    <location>
        <begin position="18"/>
        <end position="699"/>
    </location>
</feature>
<comment type="cofactor">
    <cofactor evidence="11">
        <name>heme c</name>
        <dbReference type="ChEBI" id="CHEBI:61717"/>
    </cofactor>
    <text evidence="11">Binds 1 heme c group per subunit.</text>
</comment>
<dbReference type="GO" id="GO:0016020">
    <property type="term" value="C:membrane"/>
    <property type="evidence" value="ECO:0007669"/>
    <property type="project" value="InterPro"/>
</dbReference>
<comment type="cofactor">
    <cofactor evidence="11">
        <name>pyrroloquinoline quinone</name>
        <dbReference type="ChEBI" id="CHEBI:58442"/>
    </cofactor>
    <text evidence="11">Binds 1 PQQ group per subunit.</text>
</comment>
<feature type="active site" description="Proton acceptor" evidence="10">
    <location>
        <position position="323"/>
    </location>
</feature>
<dbReference type="Gene3D" id="2.140.10.10">
    <property type="entry name" value="Quinoprotein alcohol dehydrogenase-like superfamily"/>
    <property type="match status" value="1"/>
</dbReference>
<keyword evidence="2 11" id="KW-0349">Heme</keyword>
<evidence type="ECO:0000256" key="12">
    <source>
        <dbReference type="PIRSR" id="PIRSR617512-3"/>
    </source>
</evidence>
<evidence type="ECO:0000256" key="5">
    <source>
        <dbReference type="ARBA" id="ARBA00022837"/>
    </source>
</evidence>
<feature type="binding site" description="axial binding residue" evidence="12">
    <location>
        <position position="629"/>
    </location>
    <ligand>
        <name>heme c</name>
        <dbReference type="ChEBI" id="CHEBI:61717"/>
    </ligand>
    <ligandPart>
        <name>Fe</name>
        <dbReference type="ChEBI" id="CHEBI:18248"/>
    </ligandPart>
</feature>
<evidence type="ECO:0000256" key="1">
    <source>
        <dbReference type="ARBA" id="ARBA00008156"/>
    </source>
</evidence>